<keyword evidence="1" id="KW-0812">Transmembrane</keyword>
<name>A0A6N8JFA7_9BACT</name>
<feature type="transmembrane region" description="Helical" evidence="1">
    <location>
        <begin position="21"/>
        <end position="42"/>
    </location>
</feature>
<feature type="transmembrane region" description="Helical" evidence="1">
    <location>
        <begin position="132"/>
        <end position="150"/>
    </location>
</feature>
<dbReference type="Proteomes" id="UP000468388">
    <property type="component" value="Unassembled WGS sequence"/>
</dbReference>
<keyword evidence="1" id="KW-0472">Membrane</keyword>
<evidence type="ECO:0000313" key="3">
    <source>
        <dbReference type="Proteomes" id="UP000468388"/>
    </source>
</evidence>
<keyword evidence="3" id="KW-1185">Reference proteome</keyword>
<sequence length="157" mass="18274">MYIIQFIILSLFFQSTIKNALVKRLITFIVIPVFVVCVADFLKLEGMYAYNSYFASARTFILLIYGGFYFFQLLRDEQLVQKSIFINTLPNFWYNSGLFIYHCGSIMLFLSYNLLQLDKYATDTSTKNVTLTISYIAAIIQLILIYIGLVKAKKMRQ</sequence>
<proteinExistence type="predicted"/>
<comment type="caution">
    <text evidence="2">The sequence shown here is derived from an EMBL/GenBank/DDBJ whole genome shotgun (WGS) entry which is preliminary data.</text>
</comment>
<keyword evidence="1" id="KW-1133">Transmembrane helix</keyword>
<reference evidence="2 3" key="1">
    <citation type="submission" date="2019-12" db="EMBL/GenBank/DDBJ databases">
        <title>The draft genomic sequence of strain Chitinophaga oryziterrae JCM 16595.</title>
        <authorList>
            <person name="Zhang X."/>
        </authorList>
    </citation>
    <scope>NUCLEOTIDE SEQUENCE [LARGE SCALE GENOMIC DNA]</scope>
    <source>
        <strain evidence="2 3">JCM 16595</strain>
    </source>
</reference>
<dbReference type="OrthoDB" id="671105at2"/>
<dbReference type="RefSeq" id="WP_157302710.1">
    <property type="nucleotide sequence ID" value="NZ_BAAAZB010000001.1"/>
</dbReference>
<dbReference type="EMBL" id="WRXO01000009">
    <property type="protein sequence ID" value="MVT43900.1"/>
    <property type="molecule type" value="Genomic_DNA"/>
</dbReference>
<feature type="transmembrane region" description="Helical" evidence="1">
    <location>
        <begin position="92"/>
        <end position="112"/>
    </location>
</feature>
<feature type="transmembrane region" description="Helical" evidence="1">
    <location>
        <begin position="48"/>
        <end position="71"/>
    </location>
</feature>
<evidence type="ECO:0000256" key="1">
    <source>
        <dbReference type="SAM" id="Phobius"/>
    </source>
</evidence>
<organism evidence="2 3">
    <name type="scientific">Chitinophaga oryziterrae</name>
    <dbReference type="NCBI Taxonomy" id="1031224"/>
    <lineage>
        <taxon>Bacteria</taxon>
        <taxon>Pseudomonadati</taxon>
        <taxon>Bacteroidota</taxon>
        <taxon>Chitinophagia</taxon>
        <taxon>Chitinophagales</taxon>
        <taxon>Chitinophagaceae</taxon>
        <taxon>Chitinophaga</taxon>
    </lineage>
</organism>
<protein>
    <submittedName>
        <fullName evidence="2">Uncharacterized protein</fullName>
    </submittedName>
</protein>
<accession>A0A6N8JFA7</accession>
<evidence type="ECO:0000313" key="2">
    <source>
        <dbReference type="EMBL" id="MVT43900.1"/>
    </source>
</evidence>
<gene>
    <name evidence="2" type="ORF">GO495_25115</name>
</gene>
<dbReference type="AlphaFoldDB" id="A0A6N8JFA7"/>